<organism evidence="5 6">
    <name type="scientific">Roseisolibacter agri</name>
    <dbReference type="NCBI Taxonomy" id="2014610"/>
    <lineage>
        <taxon>Bacteria</taxon>
        <taxon>Pseudomonadati</taxon>
        <taxon>Gemmatimonadota</taxon>
        <taxon>Gemmatimonadia</taxon>
        <taxon>Gemmatimonadales</taxon>
        <taxon>Gemmatimonadaceae</taxon>
        <taxon>Roseisolibacter</taxon>
    </lineage>
</organism>
<evidence type="ECO:0000259" key="4">
    <source>
        <dbReference type="SMART" id="SM00347"/>
    </source>
</evidence>
<sequence>MASRGPDCLSAFVERAGCLCERDGLPRIAGRILGLLLVSPEPLALDAIAERLGVSRASVSTDARRLVEQGVLERVGRPGDRRDYYQMAAESPERSLEHRLTAIRQFLALLDDARRLPGQDPAVQERLEDMAALYRDVMLATSEVLERWRGRVLVGAAAAGQSA</sequence>
<keyword evidence="3" id="KW-0804">Transcription</keyword>
<dbReference type="InterPro" id="IPR036390">
    <property type="entry name" value="WH_DNA-bd_sf"/>
</dbReference>
<dbReference type="Pfam" id="PF12802">
    <property type="entry name" value="MarR_2"/>
    <property type="match status" value="1"/>
</dbReference>
<dbReference type="Gene3D" id="1.10.10.10">
    <property type="entry name" value="Winged helix-like DNA-binding domain superfamily/Winged helix DNA-binding domain"/>
    <property type="match status" value="1"/>
</dbReference>
<keyword evidence="1" id="KW-0805">Transcription regulation</keyword>
<reference evidence="5" key="1">
    <citation type="submission" date="2022-08" db="EMBL/GenBank/DDBJ databases">
        <title>Draft genome sequencing of Roseisolibacter agri AW1220.</title>
        <authorList>
            <person name="Tobiishi Y."/>
            <person name="Tonouchi A."/>
        </authorList>
    </citation>
    <scope>NUCLEOTIDE SEQUENCE</scope>
    <source>
        <strain evidence="5">AW1220</strain>
    </source>
</reference>
<name>A0AA37QDN3_9BACT</name>
<dbReference type="InterPro" id="IPR036388">
    <property type="entry name" value="WH-like_DNA-bd_sf"/>
</dbReference>
<gene>
    <name evidence="5" type="ORF">rosag_43540</name>
</gene>
<dbReference type="InterPro" id="IPR000835">
    <property type="entry name" value="HTH_MarR-typ"/>
</dbReference>
<dbReference type="GO" id="GO:0003677">
    <property type="term" value="F:DNA binding"/>
    <property type="evidence" value="ECO:0007669"/>
    <property type="project" value="UniProtKB-KW"/>
</dbReference>
<proteinExistence type="predicted"/>
<keyword evidence="2" id="KW-0238">DNA-binding</keyword>
<dbReference type="InterPro" id="IPR052362">
    <property type="entry name" value="HTH-GbsR_regulator"/>
</dbReference>
<dbReference type="GO" id="GO:0003700">
    <property type="term" value="F:DNA-binding transcription factor activity"/>
    <property type="evidence" value="ECO:0007669"/>
    <property type="project" value="InterPro"/>
</dbReference>
<evidence type="ECO:0000256" key="3">
    <source>
        <dbReference type="ARBA" id="ARBA00023163"/>
    </source>
</evidence>
<dbReference type="RefSeq" id="WP_284352271.1">
    <property type="nucleotide sequence ID" value="NZ_BRXS01000007.1"/>
</dbReference>
<evidence type="ECO:0000313" key="6">
    <source>
        <dbReference type="Proteomes" id="UP001161325"/>
    </source>
</evidence>
<dbReference type="SUPFAM" id="SSF46785">
    <property type="entry name" value="Winged helix' DNA-binding domain"/>
    <property type="match status" value="1"/>
</dbReference>
<keyword evidence="6" id="KW-1185">Reference proteome</keyword>
<dbReference type="Proteomes" id="UP001161325">
    <property type="component" value="Unassembled WGS sequence"/>
</dbReference>
<comment type="caution">
    <text evidence="5">The sequence shown here is derived from an EMBL/GenBank/DDBJ whole genome shotgun (WGS) entry which is preliminary data.</text>
</comment>
<feature type="domain" description="HTH marR-type" evidence="4">
    <location>
        <begin position="18"/>
        <end position="115"/>
    </location>
</feature>
<accession>A0AA37QDN3</accession>
<evidence type="ECO:0000256" key="1">
    <source>
        <dbReference type="ARBA" id="ARBA00023015"/>
    </source>
</evidence>
<dbReference type="PANTHER" id="PTHR38465:SF2">
    <property type="entry name" value="HTH-TYPE TRANSCRIPTIONAL REGULATOR MMPR5"/>
    <property type="match status" value="1"/>
</dbReference>
<dbReference type="SMART" id="SM00347">
    <property type="entry name" value="HTH_MARR"/>
    <property type="match status" value="1"/>
</dbReference>
<dbReference type="PANTHER" id="PTHR38465">
    <property type="entry name" value="HTH-TYPE TRANSCRIPTIONAL REGULATOR MJ1563-RELATED"/>
    <property type="match status" value="1"/>
</dbReference>
<dbReference type="EMBL" id="BRXS01000007">
    <property type="protein sequence ID" value="GLC27841.1"/>
    <property type="molecule type" value="Genomic_DNA"/>
</dbReference>
<protein>
    <submittedName>
        <fullName evidence="5">Transcriptional regulator</fullName>
    </submittedName>
</protein>
<evidence type="ECO:0000313" key="5">
    <source>
        <dbReference type="EMBL" id="GLC27841.1"/>
    </source>
</evidence>
<dbReference type="AlphaFoldDB" id="A0AA37QDN3"/>
<evidence type="ECO:0000256" key="2">
    <source>
        <dbReference type="ARBA" id="ARBA00023125"/>
    </source>
</evidence>